<keyword evidence="8" id="KW-1185">Reference proteome</keyword>
<sequence length="262" mass="29709">MAGLKRKAVTMEAESTSTSPYIPVFEQFRSELDEHHDRRERTIKASRDITAQSKKIIFALQRTRELGKPIHGSITKQTKGMYDTIKERFESIVPDLQGINANRYQYNISGGIQEYMEAILFQHYLETQKLMTHAEAASTLPEGIKLTQSDYLLGIFDMTGELMRFSITYMATNGKLPGGDSLEQSVLADMQALRGYLEGLNAAGNRDLKDFDNKLRVTKQSVEKVENSVYSMLVRGKERPKGWRPDAGPADGRRDVEEIESY</sequence>
<protein>
    <recommendedName>
        <fullName evidence="9">Translin-associated protein X</fullName>
    </recommendedName>
</protein>
<comment type="subcellular location">
    <subcellularLocation>
        <location evidence="2">Cytoplasm</location>
    </subcellularLocation>
    <subcellularLocation>
        <location evidence="1">Nucleus</location>
    </subcellularLocation>
</comment>
<dbReference type="CDD" id="cd14820">
    <property type="entry name" value="TRAX"/>
    <property type="match status" value="1"/>
</dbReference>
<dbReference type="GO" id="GO:0005634">
    <property type="term" value="C:nucleus"/>
    <property type="evidence" value="ECO:0007669"/>
    <property type="project" value="UniProtKB-SubCell"/>
</dbReference>
<dbReference type="GeneID" id="19973596"/>
<dbReference type="EMBL" id="KB822722">
    <property type="protein sequence ID" value="ETN38226.1"/>
    <property type="molecule type" value="Genomic_DNA"/>
</dbReference>
<dbReference type="VEuPathDB" id="FungiDB:HMPREF1541_06257"/>
<dbReference type="OrthoDB" id="31005at2759"/>
<evidence type="ECO:0008006" key="9">
    <source>
        <dbReference type="Google" id="ProtNLM"/>
    </source>
</evidence>
<dbReference type="Gene3D" id="1.20.58.200">
    <property type="entry name" value="Translin, domain 2"/>
    <property type="match status" value="1"/>
</dbReference>
<gene>
    <name evidence="7" type="ORF">HMPREF1541_06257</name>
</gene>
<dbReference type="GO" id="GO:0043565">
    <property type="term" value="F:sequence-specific DNA binding"/>
    <property type="evidence" value="ECO:0007669"/>
    <property type="project" value="InterPro"/>
</dbReference>
<organism evidence="7 8">
    <name type="scientific">Cyphellophora europaea (strain CBS 101466)</name>
    <name type="common">Phialophora europaea</name>
    <dbReference type="NCBI Taxonomy" id="1220924"/>
    <lineage>
        <taxon>Eukaryota</taxon>
        <taxon>Fungi</taxon>
        <taxon>Dikarya</taxon>
        <taxon>Ascomycota</taxon>
        <taxon>Pezizomycotina</taxon>
        <taxon>Eurotiomycetes</taxon>
        <taxon>Chaetothyriomycetidae</taxon>
        <taxon>Chaetothyriales</taxon>
        <taxon>Cyphellophoraceae</taxon>
        <taxon>Cyphellophora</taxon>
    </lineage>
</organism>
<dbReference type="InterPro" id="IPR016068">
    <property type="entry name" value="Translin_N"/>
</dbReference>
<evidence type="ECO:0000256" key="3">
    <source>
        <dbReference type="ARBA" id="ARBA00005902"/>
    </source>
</evidence>
<dbReference type="HOGENOM" id="CLU_067225_2_1_1"/>
<dbReference type="Pfam" id="PF01997">
    <property type="entry name" value="Translin"/>
    <property type="match status" value="1"/>
</dbReference>
<evidence type="ECO:0000256" key="6">
    <source>
        <dbReference type="SAM" id="MobiDB-lite"/>
    </source>
</evidence>
<dbReference type="Proteomes" id="UP000030752">
    <property type="component" value="Unassembled WGS sequence"/>
</dbReference>
<keyword evidence="5" id="KW-0539">Nucleus</keyword>
<dbReference type="InterPro" id="IPR002848">
    <property type="entry name" value="Translin_fam"/>
</dbReference>
<reference evidence="7 8" key="1">
    <citation type="submission" date="2013-03" db="EMBL/GenBank/DDBJ databases">
        <title>The Genome Sequence of Phialophora europaea CBS 101466.</title>
        <authorList>
            <consortium name="The Broad Institute Genomics Platform"/>
            <person name="Cuomo C."/>
            <person name="de Hoog S."/>
            <person name="Gorbushina A."/>
            <person name="Walker B."/>
            <person name="Young S.K."/>
            <person name="Zeng Q."/>
            <person name="Gargeya S."/>
            <person name="Fitzgerald M."/>
            <person name="Haas B."/>
            <person name="Abouelleil A."/>
            <person name="Allen A.W."/>
            <person name="Alvarado L."/>
            <person name="Arachchi H.M."/>
            <person name="Berlin A.M."/>
            <person name="Chapman S.B."/>
            <person name="Gainer-Dewar J."/>
            <person name="Goldberg J."/>
            <person name="Griggs A."/>
            <person name="Gujja S."/>
            <person name="Hansen M."/>
            <person name="Howarth C."/>
            <person name="Imamovic A."/>
            <person name="Ireland A."/>
            <person name="Larimer J."/>
            <person name="McCowan C."/>
            <person name="Murphy C."/>
            <person name="Pearson M."/>
            <person name="Poon T.W."/>
            <person name="Priest M."/>
            <person name="Roberts A."/>
            <person name="Saif S."/>
            <person name="Shea T."/>
            <person name="Sisk P."/>
            <person name="Sykes S."/>
            <person name="Wortman J."/>
            <person name="Nusbaum C."/>
            <person name="Birren B."/>
        </authorList>
    </citation>
    <scope>NUCLEOTIDE SEQUENCE [LARGE SCALE GENOMIC DNA]</scope>
    <source>
        <strain evidence="7 8">CBS 101466</strain>
    </source>
</reference>
<dbReference type="eggNOG" id="KOG3066">
    <property type="taxonomic scope" value="Eukaryota"/>
</dbReference>
<dbReference type="SUPFAM" id="SSF74784">
    <property type="entry name" value="Translin"/>
    <property type="match status" value="1"/>
</dbReference>
<dbReference type="GO" id="GO:0005737">
    <property type="term" value="C:cytoplasm"/>
    <property type="evidence" value="ECO:0007669"/>
    <property type="project" value="UniProtKB-SubCell"/>
</dbReference>
<dbReference type="InterPro" id="IPR016069">
    <property type="entry name" value="Translin_C"/>
</dbReference>
<evidence type="ECO:0000256" key="2">
    <source>
        <dbReference type="ARBA" id="ARBA00004496"/>
    </source>
</evidence>
<dbReference type="PANTHER" id="PTHR10741">
    <property type="entry name" value="TRANSLIN AND TRANSLIN ASSOCIATED PROTEIN X"/>
    <property type="match status" value="1"/>
</dbReference>
<evidence type="ECO:0000256" key="4">
    <source>
        <dbReference type="ARBA" id="ARBA00022490"/>
    </source>
</evidence>
<accession>W2RNW3</accession>
<evidence type="ECO:0000256" key="1">
    <source>
        <dbReference type="ARBA" id="ARBA00004123"/>
    </source>
</evidence>
<dbReference type="Gene3D" id="1.20.58.190">
    <property type="entry name" value="Translin, domain 1"/>
    <property type="match status" value="1"/>
</dbReference>
<comment type="similarity">
    <text evidence="3">Belongs to the translin family.</text>
</comment>
<dbReference type="RefSeq" id="XP_008718815.1">
    <property type="nucleotide sequence ID" value="XM_008720593.1"/>
</dbReference>
<proteinExistence type="inferred from homology"/>
<dbReference type="InParanoid" id="W2RNW3"/>
<evidence type="ECO:0000256" key="5">
    <source>
        <dbReference type="ARBA" id="ARBA00023242"/>
    </source>
</evidence>
<dbReference type="InterPro" id="IPR036081">
    <property type="entry name" value="Translin_sf"/>
</dbReference>
<dbReference type="AlphaFoldDB" id="W2RNW3"/>
<keyword evidence="4" id="KW-0963">Cytoplasm</keyword>
<name>W2RNW3_CYPE1</name>
<dbReference type="STRING" id="1220924.W2RNW3"/>
<evidence type="ECO:0000313" key="8">
    <source>
        <dbReference type="Proteomes" id="UP000030752"/>
    </source>
</evidence>
<evidence type="ECO:0000313" key="7">
    <source>
        <dbReference type="EMBL" id="ETN38226.1"/>
    </source>
</evidence>
<feature type="region of interest" description="Disordered" evidence="6">
    <location>
        <begin position="239"/>
        <end position="262"/>
    </location>
</feature>